<dbReference type="GO" id="GO:0003924">
    <property type="term" value="F:GTPase activity"/>
    <property type="evidence" value="ECO:0007669"/>
    <property type="project" value="TreeGrafter"/>
</dbReference>
<comment type="similarity">
    <text evidence="2 7">Belongs to the GPN-loop GTPase family.</text>
</comment>
<sequence length="306" mass="34999">MRSMGQFWTLGFICNFTMRYCQIVMGPAGSGKSTYCAALQKHGVDSGRNIHIVNLDPAAEYFSYEPLVDVRDLVQLDDVMEADDLSYGPNGGLVFCMEYLLEHDGTTWLKEQLGDMDDDYILFDCPGQIELYTHMDVMKRFVEKLTSWDFRVCAVFVLDSHYMVDGAKFLSGSLTALSVMVKLEVPHVNVLTKMDLLNRAARQQLEMFLEPEIHELLTQEHNPSRFNKKFQKLTYALARVIDDFSLVRYVPLNINSEESIQDVLLQIDATIQYGEDDDVKTKDFELPDPDDDDEPNILDGPMLFNN</sequence>
<keyword evidence="4 7" id="KW-0547">Nucleotide-binding</keyword>
<evidence type="ECO:0000256" key="6">
    <source>
        <dbReference type="ARBA" id="ARBA00023134"/>
    </source>
</evidence>
<dbReference type="PANTHER" id="PTHR21231">
    <property type="entry name" value="XPA-BINDING PROTEIN 1-RELATED"/>
    <property type="match status" value="1"/>
</dbReference>
<evidence type="ECO:0000256" key="3">
    <source>
        <dbReference type="ARBA" id="ARBA00014587"/>
    </source>
</evidence>
<keyword evidence="10" id="KW-1185">Reference proteome</keyword>
<comment type="caution">
    <text evidence="9">The sequence shown here is derived from an EMBL/GenBank/DDBJ whole genome shotgun (WGS) entry which is preliminary data.</text>
</comment>
<evidence type="ECO:0000256" key="1">
    <source>
        <dbReference type="ARBA" id="ARBA00002411"/>
    </source>
</evidence>
<dbReference type="EMBL" id="CAXKWB010019368">
    <property type="protein sequence ID" value="CAL4121848.1"/>
    <property type="molecule type" value="Genomic_DNA"/>
</dbReference>
<feature type="region of interest" description="Disordered" evidence="8">
    <location>
        <begin position="278"/>
        <end position="306"/>
    </location>
</feature>
<dbReference type="InterPro" id="IPR027417">
    <property type="entry name" value="P-loop_NTPase"/>
</dbReference>
<keyword evidence="5 7" id="KW-0378">Hydrolase</keyword>
<dbReference type="PANTHER" id="PTHR21231:SF7">
    <property type="entry name" value="GPN-LOOP GTPASE 3"/>
    <property type="match status" value="1"/>
</dbReference>
<evidence type="ECO:0000256" key="8">
    <source>
        <dbReference type="SAM" id="MobiDB-lite"/>
    </source>
</evidence>
<keyword evidence="6 7" id="KW-0342">GTP-binding</keyword>
<dbReference type="Proteomes" id="UP001497623">
    <property type="component" value="Unassembled WGS sequence"/>
</dbReference>
<comment type="function">
    <text evidence="1">Small GTPase required for proper localization of RNA polymerase II (RNAPII). May act at an RNAP assembly step prior to nuclear import.</text>
</comment>
<dbReference type="Pfam" id="PF03029">
    <property type="entry name" value="ATP_bind_1"/>
    <property type="match status" value="1"/>
</dbReference>
<dbReference type="AlphaFoldDB" id="A0AAV2RDI4"/>
<evidence type="ECO:0000256" key="5">
    <source>
        <dbReference type="ARBA" id="ARBA00022801"/>
    </source>
</evidence>
<name>A0AAV2RDI4_MEGNR</name>
<protein>
    <recommendedName>
        <fullName evidence="3 7">GPN-loop GTPase 3</fullName>
    </recommendedName>
</protein>
<evidence type="ECO:0000256" key="2">
    <source>
        <dbReference type="ARBA" id="ARBA00005290"/>
    </source>
</evidence>
<dbReference type="CDD" id="cd17872">
    <property type="entry name" value="GPN3"/>
    <property type="match status" value="1"/>
</dbReference>
<dbReference type="GO" id="GO:0005525">
    <property type="term" value="F:GTP binding"/>
    <property type="evidence" value="ECO:0007669"/>
    <property type="project" value="UniProtKB-KW"/>
</dbReference>
<dbReference type="InterPro" id="IPR030228">
    <property type="entry name" value="Gpn3"/>
</dbReference>
<dbReference type="Gene3D" id="3.40.50.300">
    <property type="entry name" value="P-loop containing nucleotide triphosphate hydrolases"/>
    <property type="match status" value="1"/>
</dbReference>
<feature type="compositionally biased region" description="Acidic residues" evidence="8">
    <location>
        <begin position="286"/>
        <end position="296"/>
    </location>
</feature>
<evidence type="ECO:0000256" key="7">
    <source>
        <dbReference type="RuleBase" id="RU365059"/>
    </source>
</evidence>
<comment type="subunit">
    <text evidence="7">Binds to RNA polymerase II (RNAPII).</text>
</comment>
<accession>A0AAV2RDI4</accession>
<evidence type="ECO:0000313" key="9">
    <source>
        <dbReference type="EMBL" id="CAL4121848.1"/>
    </source>
</evidence>
<organism evidence="9 10">
    <name type="scientific">Meganyctiphanes norvegica</name>
    <name type="common">Northern krill</name>
    <name type="synonym">Thysanopoda norvegica</name>
    <dbReference type="NCBI Taxonomy" id="48144"/>
    <lineage>
        <taxon>Eukaryota</taxon>
        <taxon>Metazoa</taxon>
        <taxon>Ecdysozoa</taxon>
        <taxon>Arthropoda</taxon>
        <taxon>Crustacea</taxon>
        <taxon>Multicrustacea</taxon>
        <taxon>Malacostraca</taxon>
        <taxon>Eumalacostraca</taxon>
        <taxon>Eucarida</taxon>
        <taxon>Euphausiacea</taxon>
        <taxon>Euphausiidae</taxon>
        <taxon>Meganyctiphanes</taxon>
    </lineage>
</organism>
<comment type="function">
    <text evidence="7">Small GTPase required for proper nuclear import of RNA polymerase II and III (RNAPII and RNAPIII). May act at an RNAP assembly step prior to nuclear import.</text>
</comment>
<evidence type="ECO:0000313" key="10">
    <source>
        <dbReference type="Proteomes" id="UP001497623"/>
    </source>
</evidence>
<evidence type="ECO:0000256" key="4">
    <source>
        <dbReference type="ARBA" id="ARBA00022741"/>
    </source>
</evidence>
<dbReference type="FunFam" id="3.40.50.300:FF:000616">
    <property type="entry name" value="GPN-loop GTPase 3"/>
    <property type="match status" value="1"/>
</dbReference>
<proteinExistence type="inferred from homology"/>
<reference evidence="9 10" key="1">
    <citation type="submission" date="2024-05" db="EMBL/GenBank/DDBJ databases">
        <authorList>
            <person name="Wallberg A."/>
        </authorList>
    </citation>
    <scope>NUCLEOTIDE SEQUENCE [LARGE SCALE GENOMIC DNA]</scope>
</reference>
<dbReference type="InterPro" id="IPR004130">
    <property type="entry name" value="Gpn"/>
</dbReference>
<gene>
    <name evidence="9" type="ORF">MNOR_LOCUS22710</name>
</gene>
<dbReference type="SUPFAM" id="SSF52540">
    <property type="entry name" value="P-loop containing nucleoside triphosphate hydrolases"/>
    <property type="match status" value="1"/>
</dbReference>
<feature type="compositionally biased region" description="Low complexity" evidence="8">
    <location>
        <begin position="297"/>
        <end position="306"/>
    </location>
</feature>